<organism evidence="1">
    <name type="scientific">virus sp. ctd0M1</name>
    <dbReference type="NCBI Taxonomy" id="2827993"/>
    <lineage>
        <taxon>Viruses</taxon>
    </lineage>
</organism>
<protein>
    <submittedName>
        <fullName evidence="1">Uncharacterized protein</fullName>
    </submittedName>
</protein>
<reference evidence="1" key="1">
    <citation type="journal article" date="2021" name="Proc. Natl. Acad. Sci. U.S.A.">
        <title>A Catalog of Tens of Thousands of Viruses from Human Metagenomes Reveals Hidden Associations with Chronic Diseases.</title>
        <authorList>
            <person name="Tisza M.J."/>
            <person name="Buck C.B."/>
        </authorList>
    </citation>
    <scope>NUCLEOTIDE SEQUENCE</scope>
    <source>
        <strain evidence="1">Ctd0M1</strain>
    </source>
</reference>
<sequence length="129" mass="15530">MLRKINTIEDVKIEVMRYFETLAALPKPKRPDYARNYMWLFIVTEGTPEDAENPRFCPTNIDIADCWYMDANFMCKITRFEYDLLSARMRERPTPWKIVCRKLGFTRQMLDIYQRKALEKLFNEMKSAL</sequence>
<dbReference type="EMBL" id="BK059094">
    <property type="protein sequence ID" value="DAE29456.1"/>
    <property type="molecule type" value="Genomic_DNA"/>
</dbReference>
<proteinExistence type="predicted"/>
<evidence type="ECO:0000313" key="1">
    <source>
        <dbReference type="EMBL" id="DAE29456.1"/>
    </source>
</evidence>
<accession>A0A8S5RDI8</accession>
<name>A0A8S5RDI8_9VIRU</name>